<evidence type="ECO:0000256" key="1">
    <source>
        <dbReference type="SAM" id="MobiDB-lite"/>
    </source>
</evidence>
<feature type="compositionally biased region" description="Basic and acidic residues" evidence="1">
    <location>
        <begin position="36"/>
        <end position="55"/>
    </location>
</feature>
<reference evidence="3" key="1">
    <citation type="submission" date="2024-06" db="EMBL/GenBank/DDBJ databases">
        <title>Draft Genome Sequences of Epichloe bromicola Strains Isolated from Elymus ciliaris.</title>
        <authorList>
            <consortium name="Epichloe bromicola genome sequencing consortium"/>
            <person name="Miura A."/>
            <person name="Imano S."/>
            <person name="Ashida A."/>
            <person name="Sato I."/>
            <person name="Chiba S."/>
            <person name="Tanaka A."/>
            <person name="Camagna M."/>
            <person name="Takemoto D."/>
        </authorList>
    </citation>
    <scope>NUCLEOTIDE SEQUENCE [LARGE SCALE GENOMIC DNA]</scope>
    <source>
        <strain evidence="3">DP</strain>
    </source>
</reference>
<gene>
    <name evidence="2" type="primary">g573</name>
    <name evidence="2" type="ORF">EsDP_00000573</name>
</gene>
<protein>
    <submittedName>
        <fullName evidence="2">Uncharacterized protein</fullName>
    </submittedName>
</protein>
<proteinExistence type="predicted"/>
<dbReference type="Proteomes" id="UP001562357">
    <property type="component" value="Unassembled WGS sequence"/>
</dbReference>
<name>A0ABQ0CFD1_9HYPO</name>
<keyword evidence="3" id="KW-1185">Reference proteome</keyword>
<accession>A0ABQ0CFD1</accession>
<evidence type="ECO:0000313" key="3">
    <source>
        <dbReference type="Proteomes" id="UP001562357"/>
    </source>
</evidence>
<sequence>MMRMRGLPLPAGLSDELITRLAAGPITETELQELFNRADRNRERRPPPDDAATHHDQRRTRQRRSGPVPGEARFAGVGAMHSRSASDAPASQDLGPREGGSWGAQTSVAGSAPPPQHRLQPRLVMSETNAQRNGMNERRGQASSSRTPRPTDPTAPVVANGSSLRERSIPNPLQSQAQSRSVLSTPTLSGTIHASSLSTMENPTRQPDDTELSALRPSRNRPW</sequence>
<evidence type="ECO:0000313" key="2">
    <source>
        <dbReference type="EMBL" id="GAB0132129.1"/>
    </source>
</evidence>
<dbReference type="EMBL" id="BAAFGZ010000011">
    <property type="protein sequence ID" value="GAB0132129.1"/>
    <property type="molecule type" value="Genomic_DNA"/>
</dbReference>
<organism evidence="2 3">
    <name type="scientific">Epichloe bromicola</name>
    <dbReference type="NCBI Taxonomy" id="79588"/>
    <lineage>
        <taxon>Eukaryota</taxon>
        <taxon>Fungi</taxon>
        <taxon>Dikarya</taxon>
        <taxon>Ascomycota</taxon>
        <taxon>Pezizomycotina</taxon>
        <taxon>Sordariomycetes</taxon>
        <taxon>Hypocreomycetidae</taxon>
        <taxon>Hypocreales</taxon>
        <taxon>Clavicipitaceae</taxon>
        <taxon>Epichloe</taxon>
    </lineage>
</organism>
<feature type="region of interest" description="Disordered" evidence="1">
    <location>
        <begin position="23"/>
        <end position="223"/>
    </location>
</feature>
<comment type="caution">
    <text evidence="2">The sequence shown here is derived from an EMBL/GenBank/DDBJ whole genome shotgun (WGS) entry which is preliminary data.</text>
</comment>
<feature type="compositionally biased region" description="Polar residues" evidence="1">
    <location>
        <begin position="171"/>
        <end position="205"/>
    </location>
</feature>